<keyword evidence="2" id="KW-0472">Membrane</keyword>
<feature type="region of interest" description="Disordered" evidence="1">
    <location>
        <begin position="285"/>
        <end position="345"/>
    </location>
</feature>
<comment type="caution">
    <text evidence="3">The sequence shown here is derived from an EMBL/GenBank/DDBJ whole genome shotgun (WGS) entry which is preliminary data.</text>
</comment>
<accession>A0ABV8RLP2</accession>
<feature type="region of interest" description="Disordered" evidence="1">
    <location>
        <begin position="208"/>
        <end position="249"/>
    </location>
</feature>
<dbReference type="Proteomes" id="UP001595887">
    <property type="component" value="Unassembled WGS sequence"/>
</dbReference>
<feature type="compositionally biased region" description="Pro residues" evidence="1">
    <location>
        <begin position="298"/>
        <end position="310"/>
    </location>
</feature>
<sequence length="362" mass="37571">MGMISPNNNQMKAIMMAIGGSVIAAAGTMFIPVSILESITGATGLSELFPATAAPLGDTARALIAFGTGAVALLLLLALVLRPKEGEMASEARSEAVDHHAARSAAESGQQSGGAFAAIKQRLAGLIRPKMPWQRGEDDIFDLADLPKLRGQDSHPDAPVRKPISALTDLAGADLMGDQQAAAPNISKLAASPEQEAWMAAQEPNIAVSPEPAQPSAPLPAPPLPATPVDQPAPTAKPAPTTKPGASLAEMVAQMEAAVAERKKQLDELEKVAAQMLRAQAEPQIAVQAHQQADAEPPIAPPAAPLPVPSPAQERADPKPMTRPPLEAVPASPPQPVNAAAEEEMDDALNAALETLRRMNNR</sequence>
<organism evidence="3 4">
    <name type="scientific">Sphingorhabdus arenilitoris</name>
    <dbReference type="NCBI Taxonomy" id="1490041"/>
    <lineage>
        <taxon>Bacteria</taxon>
        <taxon>Pseudomonadati</taxon>
        <taxon>Pseudomonadota</taxon>
        <taxon>Alphaproteobacteria</taxon>
        <taxon>Sphingomonadales</taxon>
        <taxon>Sphingomonadaceae</taxon>
        <taxon>Sphingorhabdus</taxon>
    </lineage>
</organism>
<keyword evidence="2" id="KW-0812">Transmembrane</keyword>
<evidence type="ECO:0000313" key="3">
    <source>
        <dbReference type="EMBL" id="MFC4293191.1"/>
    </source>
</evidence>
<feature type="transmembrane region" description="Helical" evidence="2">
    <location>
        <begin position="60"/>
        <end position="81"/>
    </location>
</feature>
<feature type="compositionally biased region" description="Basic and acidic residues" evidence="1">
    <location>
        <begin position="91"/>
        <end position="101"/>
    </location>
</feature>
<evidence type="ECO:0000256" key="2">
    <source>
        <dbReference type="SAM" id="Phobius"/>
    </source>
</evidence>
<feature type="region of interest" description="Disordered" evidence="1">
    <location>
        <begin position="91"/>
        <end position="113"/>
    </location>
</feature>
<name>A0ABV8RLP2_9SPHN</name>
<gene>
    <name evidence="3" type="ORF">ACFOWX_12270</name>
</gene>
<keyword evidence="2" id="KW-1133">Transmembrane helix</keyword>
<proteinExistence type="predicted"/>
<dbReference type="EMBL" id="JBHSDH010000013">
    <property type="protein sequence ID" value="MFC4293191.1"/>
    <property type="molecule type" value="Genomic_DNA"/>
</dbReference>
<reference evidence="4" key="1">
    <citation type="journal article" date="2019" name="Int. J. Syst. Evol. Microbiol.">
        <title>The Global Catalogue of Microorganisms (GCM) 10K type strain sequencing project: providing services to taxonomists for standard genome sequencing and annotation.</title>
        <authorList>
            <consortium name="The Broad Institute Genomics Platform"/>
            <consortium name="The Broad Institute Genome Sequencing Center for Infectious Disease"/>
            <person name="Wu L."/>
            <person name="Ma J."/>
        </authorList>
    </citation>
    <scope>NUCLEOTIDE SEQUENCE [LARGE SCALE GENOMIC DNA]</scope>
    <source>
        <strain evidence="4">CECT 8531</strain>
    </source>
</reference>
<evidence type="ECO:0000256" key="1">
    <source>
        <dbReference type="SAM" id="MobiDB-lite"/>
    </source>
</evidence>
<feature type="compositionally biased region" description="Pro residues" evidence="1">
    <location>
        <begin position="212"/>
        <end position="226"/>
    </location>
</feature>
<keyword evidence="4" id="KW-1185">Reference proteome</keyword>
<feature type="compositionally biased region" description="Low complexity" evidence="1">
    <location>
        <begin position="227"/>
        <end position="249"/>
    </location>
</feature>
<protein>
    <submittedName>
        <fullName evidence="3">Uncharacterized protein</fullName>
    </submittedName>
</protein>
<dbReference type="RefSeq" id="WP_381424513.1">
    <property type="nucleotide sequence ID" value="NZ_JBHSDH010000013.1"/>
</dbReference>
<evidence type="ECO:0000313" key="4">
    <source>
        <dbReference type="Proteomes" id="UP001595887"/>
    </source>
</evidence>